<reference evidence="4" key="1">
    <citation type="journal article" date="2019" name="Int. J. Syst. Evol. Microbiol.">
        <title>The Global Catalogue of Microorganisms (GCM) 10K type strain sequencing project: providing services to taxonomists for standard genome sequencing and annotation.</title>
        <authorList>
            <consortium name="The Broad Institute Genomics Platform"/>
            <consortium name="The Broad Institute Genome Sequencing Center for Infectious Disease"/>
            <person name="Wu L."/>
            <person name="Ma J."/>
        </authorList>
    </citation>
    <scope>NUCLEOTIDE SEQUENCE [LARGE SCALE GENOMIC DNA]</scope>
    <source>
        <strain evidence="4">KCTC 42443</strain>
    </source>
</reference>
<dbReference type="Proteomes" id="UP000609802">
    <property type="component" value="Unassembled WGS sequence"/>
</dbReference>
<keyword evidence="4" id="KW-1185">Reference proteome</keyword>
<evidence type="ECO:0000313" key="3">
    <source>
        <dbReference type="EMBL" id="GHE87305.1"/>
    </source>
</evidence>
<dbReference type="SUPFAM" id="SSF52833">
    <property type="entry name" value="Thioredoxin-like"/>
    <property type="match status" value="1"/>
</dbReference>
<dbReference type="InterPro" id="IPR006660">
    <property type="entry name" value="Arsenate_reductase-like"/>
</dbReference>
<protein>
    <recommendedName>
        <fullName evidence="5">Arsenate reductase</fullName>
    </recommendedName>
</protein>
<dbReference type="InterPro" id="IPR036249">
    <property type="entry name" value="Thioredoxin-like_sf"/>
</dbReference>
<comment type="caution">
    <text evidence="3">The sequence shown here is derived from an EMBL/GenBank/DDBJ whole genome shotgun (WGS) entry which is preliminary data.</text>
</comment>
<dbReference type="RefSeq" id="WP_191284790.1">
    <property type="nucleotide sequence ID" value="NZ_BNCH01000001.1"/>
</dbReference>
<evidence type="ECO:0000256" key="1">
    <source>
        <dbReference type="ARBA" id="ARBA00007198"/>
    </source>
</evidence>
<dbReference type="PANTHER" id="PTHR30041:SF8">
    <property type="entry name" value="PROTEIN YFFB"/>
    <property type="match status" value="1"/>
</dbReference>
<evidence type="ECO:0008006" key="5">
    <source>
        <dbReference type="Google" id="ProtNLM"/>
    </source>
</evidence>
<proteinExistence type="inferred from homology"/>
<dbReference type="PANTHER" id="PTHR30041">
    <property type="entry name" value="ARSENATE REDUCTASE"/>
    <property type="match status" value="1"/>
</dbReference>
<dbReference type="Pfam" id="PF03960">
    <property type="entry name" value="ArsC"/>
    <property type="match status" value="1"/>
</dbReference>
<sequence length="111" mass="12391">MRFWGLKTCDTCRKAVKALEGAGAVVEYVDVRADGVAPADLARFHQAFGAALINRRSTTWRGLSEAERTVDPLDLLAEHPTLMKRPVIEDGEKLTLGWDAKTREDWLEHTA</sequence>
<dbReference type="PROSITE" id="PS51353">
    <property type="entry name" value="ARSC"/>
    <property type="match status" value="1"/>
</dbReference>
<evidence type="ECO:0000256" key="2">
    <source>
        <dbReference type="PROSITE-ProRule" id="PRU01282"/>
    </source>
</evidence>
<dbReference type="Gene3D" id="3.40.30.10">
    <property type="entry name" value="Glutaredoxin"/>
    <property type="match status" value="1"/>
</dbReference>
<gene>
    <name evidence="3" type="ORF">GCM10016455_03950</name>
</gene>
<name>A0ABQ3IQS4_9RHOB</name>
<dbReference type="EMBL" id="BNCH01000001">
    <property type="protein sequence ID" value="GHE87305.1"/>
    <property type="molecule type" value="Genomic_DNA"/>
</dbReference>
<comment type="similarity">
    <text evidence="1 2">Belongs to the ArsC family.</text>
</comment>
<organism evidence="3 4">
    <name type="scientific">Aliiroseovarius zhejiangensis</name>
    <dbReference type="NCBI Taxonomy" id="1632025"/>
    <lineage>
        <taxon>Bacteria</taxon>
        <taxon>Pseudomonadati</taxon>
        <taxon>Pseudomonadota</taxon>
        <taxon>Alphaproteobacteria</taxon>
        <taxon>Rhodobacterales</taxon>
        <taxon>Paracoccaceae</taxon>
        <taxon>Aliiroseovarius</taxon>
    </lineage>
</organism>
<accession>A0ABQ3IQS4</accession>
<evidence type="ECO:0000313" key="4">
    <source>
        <dbReference type="Proteomes" id="UP000609802"/>
    </source>
</evidence>